<evidence type="ECO:0000259" key="1">
    <source>
        <dbReference type="Pfam" id="PF05050"/>
    </source>
</evidence>
<dbReference type="Proteomes" id="UP000626109">
    <property type="component" value="Unassembled WGS sequence"/>
</dbReference>
<protein>
    <recommendedName>
        <fullName evidence="1">Methyltransferase FkbM domain-containing protein</fullName>
    </recommendedName>
</protein>
<dbReference type="Gene3D" id="3.40.50.150">
    <property type="entry name" value="Vaccinia Virus protein VP39"/>
    <property type="match status" value="1"/>
</dbReference>
<dbReference type="InterPro" id="IPR006342">
    <property type="entry name" value="FkbM_mtfrase"/>
</dbReference>
<organism evidence="2 3">
    <name type="scientific">Polarella glacialis</name>
    <name type="common">Dinoflagellate</name>
    <dbReference type="NCBI Taxonomy" id="89957"/>
    <lineage>
        <taxon>Eukaryota</taxon>
        <taxon>Sar</taxon>
        <taxon>Alveolata</taxon>
        <taxon>Dinophyceae</taxon>
        <taxon>Suessiales</taxon>
        <taxon>Suessiaceae</taxon>
        <taxon>Polarella</taxon>
    </lineage>
</organism>
<proteinExistence type="predicted"/>
<reference evidence="2" key="1">
    <citation type="submission" date="2021-02" db="EMBL/GenBank/DDBJ databases">
        <authorList>
            <person name="Dougan E. K."/>
            <person name="Rhodes N."/>
            <person name="Thang M."/>
            <person name="Chan C."/>
        </authorList>
    </citation>
    <scope>NUCLEOTIDE SEQUENCE</scope>
</reference>
<feature type="domain" description="Methyltransferase FkbM" evidence="1">
    <location>
        <begin position="11"/>
        <end position="69"/>
    </location>
</feature>
<comment type="caution">
    <text evidence="2">The sequence shown here is derived from an EMBL/GenBank/DDBJ whole genome shotgun (WGS) entry which is preliminary data.</text>
</comment>
<evidence type="ECO:0000313" key="3">
    <source>
        <dbReference type="Proteomes" id="UP000626109"/>
    </source>
</evidence>
<name>A0A813I881_POLGL</name>
<gene>
    <name evidence="2" type="ORF">PGLA2088_LOCUS5106</name>
</gene>
<evidence type="ECO:0000313" key="2">
    <source>
        <dbReference type="EMBL" id="CAE8646778.1"/>
    </source>
</evidence>
<feature type="non-terminal residue" evidence="2">
    <location>
        <position position="72"/>
    </location>
</feature>
<dbReference type="EMBL" id="CAJNNW010004796">
    <property type="protein sequence ID" value="CAE8646778.1"/>
    <property type="molecule type" value="Genomic_DNA"/>
</dbReference>
<accession>A0A813I881</accession>
<dbReference type="AlphaFoldDB" id="A0A813I881"/>
<dbReference type="InterPro" id="IPR029063">
    <property type="entry name" value="SAM-dependent_MTases_sf"/>
</dbReference>
<dbReference type="Pfam" id="PF05050">
    <property type="entry name" value="Methyltransf_21"/>
    <property type="match status" value="1"/>
</dbReference>
<sequence>MDQRLPPGTRRVVKRRTRTLAEVLDELGVPAHVDLLSLDSEGSELEILKGADLGRRSFSYILLEHNFREPQR</sequence>